<dbReference type="SUPFAM" id="SSF52540">
    <property type="entry name" value="P-loop containing nucleoside triphosphate hydrolases"/>
    <property type="match status" value="1"/>
</dbReference>
<dbReference type="Gene3D" id="3.40.50.300">
    <property type="entry name" value="P-loop containing nucleotide triphosphate hydrolases"/>
    <property type="match status" value="1"/>
</dbReference>
<feature type="domain" description="CobQ/CobB/MinD/ParA nucleotide binding" evidence="1">
    <location>
        <begin position="6"/>
        <end position="184"/>
    </location>
</feature>
<organism evidence="2 3">
    <name type="scientific">Pararhodospirillum oryzae</name>
    <dbReference type="NCBI Taxonomy" id="478448"/>
    <lineage>
        <taxon>Bacteria</taxon>
        <taxon>Pseudomonadati</taxon>
        <taxon>Pseudomonadota</taxon>
        <taxon>Alphaproteobacteria</taxon>
        <taxon>Rhodospirillales</taxon>
        <taxon>Rhodospirillaceae</taxon>
        <taxon>Pararhodospirillum</taxon>
    </lineage>
</organism>
<dbReference type="InterPro" id="IPR048089">
    <property type="entry name" value="McdA"/>
</dbReference>
<dbReference type="PANTHER" id="PTHR13696">
    <property type="entry name" value="P-LOOP CONTAINING NUCLEOSIDE TRIPHOSPHATE HYDROLASE"/>
    <property type="match status" value="1"/>
</dbReference>
<reference evidence="2 3" key="1">
    <citation type="submission" date="2019-07" db="EMBL/GenBank/DDBJ databases">
        <title>Whole genome shotgun sequence of Rhodospirillum oryzae NBRC 107573.</title>
        <authorList>
            <person name="Hosoyama A."/>
            <person name="Uohara A."/>
            <person name="Ohji S."/>
            <person name="Ichikawa N."/>
        </authorList>
    </citation>
    <scope>NUCLEOTIDE SEQUENCE [LARGE SCALE GENOMIC DNA]</scope>
    <source>
        <strain evidence="2 3">NBRC 107573</strain>
    </source>
</reference>
<dbReference type="RefSeq" id="WP_147162694.1">
    <property type="nucleotide sequence ID" value="NZ_BJZO01000013.1"/>
</dbReference>
<evidence type="ECO:0000313" key="2">
    <source>
        <dbReference type="EMBL" id="GEO80642.1"/>
    </source>
</evidence>
<dbReference type="PANTHER" id="PTHR13696:SF96">
    <property type="entry name" value="COBQ_COBB_MIND_PARA NUCLEOTIDE BINDING DOMAIN-CONTAINING PROTEIN"/>
    <property type="match status" value="1"/>
</dbReference>
<dbReference type="PIRSF" id="PIRSF009320">
    <property type="entry name" value="Nuc_binding_HP_1000"/>
    <property type="match status" value="1"/>
</dbReference>
<protein>
    <submittedName>
        <fullName evidence="2">Cobyrinic acid a,c-diamide synthase</fullName>
    </submittedName>
</protein>
<dbReference type="InterPro" id="IPR027417">
    <property type="entry name" value="P-loop_NTPase"/>
</dbReference>
<accession>A0A512H592</accession>
<dbReference type="AlphaFoldDB" id="A0A512H592"/>
<dbReference type="EMBL" id="BJZO01000013">
    <property type="protein sequence ID" value="GEO80642.1"/>
    <property type="molecule type" value="Genomic_DNA"/>
</dbReference>
<dbReference type="Proteomes" id="UP000321567">
    <property type="component" value="Unassembled WGS sequence"/>
</dbReference>
<gene>
    <name evidence="2" type="ORF">ROR02_07730</name>
</gene>
<dbReference type="Pfam" id="PF01656">
    <property type="entry name" value="CbiA"/>
    <property type="match status" value="1"/>
</dbReference>
<dbReference type="InterPro" id="IPR002586">
    <property type="entry name" value="CobQ/CobB/MinD/ParA_Nub-bd_dom"/>
</dbReference>
<evidence type="ECO:0000313" key="3">
    <source>
        <dbReference type="Proteomes" id="UP000321567"/>
    </source>
</evidence>
<name>A0A512H592_9PROT</name>
<dbReference type="NCBIfam" id="NF041546">
    <property type="entry name" value="ParA_partition"/>
    <property type="match status" value="1"/>
</dbReference>
<comment type="caution">
    <text evidence="2">The sequence shown here is derived from an EMBL/GenBank/DDBJ whole genome shotgun (WGS) entry which is preliminary data.</text>
</comment>
<dbReference type="OrthoDB" id="9804460at2"/>
<dbReference type="InterPro" id="IPR050678">
    <property type="entry name" value="DNA_Partitioning_ATPase"/>
</dbReference>
<sequence>MGARIITIAQQKGGAGKTTLAAHLAVDLAARGHRVALVDIDPQGSLSAWHARRQARLGTAAGGLGLSDIAGWRLGPELDRLGREADLIVVDTPPHAETEARAAVRAAHVLLIPVQPSPLDLWATAATVGLARREKVTPLVVLNRVPARSRLPATMEEQLRAQDLPVSPIRVGNRTAFVTSLMEGQGVSESDPSSPAATEIRRLADDLLARL</sequence>
<dbReference type="CDD" id="cd02042">
    <property type="entry name" value="ParAB_family"/>
    <property type="match status" value="1"/>
</dbReference>
<proteinExistence type="predicted"/>
<keyword evidence="3" id="KW-1185">Reference proteome</keyword>
<evidence type="ECO:0000259" key="1">
    <source>
        <dbReference type="Pfam" id="PF01656"/>
    </source>
</evidence>